<evidence type="ECO:0000256" key="6">
    <source>
        <dbReference type="ARBA" id="ARBA00022989"/>
    </source>
</evidence>
<dbReference type="InterPro" id="IPR002126">
    <property type="entry name" value="Cadherin-like_dom"/>
</dbReference>
<dbReference type="Gene3D" id="2.10.25.10">
    <property type="entry name" value="Laminin"/>
    <property type="match status" value="3"/>
</dbReference>
<dbReference type="InterPro" id="IPR001881">
    <property type="entry name" value="EGF-like_Ca-bd_dom"/>
</dbReference>
<dbReference type="InterPro" id="IPR000152">
    <property type="entry name" value="EGF-type_Asp/Asn_hydroxyl_site"/>
</dbReference>
<evidence type="ECO:0000256" key="12">
    <source>
        <dbReference type="RuleBase" id="RU004357"/>
    </source>
</evidence>
<protein>
    <recommendedName>
        <fullName evidence="19">Neural-cadherin</fullName>
    </recommendedName>
</protein>
<feature type="transmembrane region" description="Helical" evidence="13">
    <location>
        <begin position="2380"/>
        <end position="2400"/>
    </location>
</feature>
<keyword evidence="3" id="KW-0677">Repeat</keyword>
<dbReference type="PROSITE" id="PS50025">
    <property type="entry name" value="LAM_G_DOMAIN"/>
    <property type="match status" value="2"/>
</dbReference>
<feature type="domain" description="Cadherin" evidence="16">
    <location>
        <begin position="30"/>
        <end position="182"/>
    </location>
</feature>
<dbReference type="PANTHER" id="PTHR24025">
    <property type="entry name" value="DESMOGLEIN FAMILY MEMBER"/>
    <property type="match status" value="1"/>
</dbReference>
<dbReference type="Gene3D" id="4.10.900.10">
    <property type="entry name" value="TCF3-CBD (Catenin binding domain)"/>
    <property type="match status" value="1"/>
</dbReference>
<dbReference type="InterPro" id="IPR013320">
    <property type="entry name" value="ConA-like_dom_sf"/>
</dbReference>
<comment type="function">
    <text evidence="12">Cadherins are calcium-dependent cell adhesion proteins.</text>
</comment>
<feature type="domain" description="Cadherin" evidence="16">
    <location>
        <begin position="1143"/>
        <end position="1246"/>
    </location>
</feature>
<dbReference type="InterPro" id="IPR020894">
    <property type="entry name" value="Cadherin_CS"/>
</dbReference>
<evidence type="ECO:0000256" key="2">
    <source>
        <dbReference type="ARBA" id="ARBA00022692"/>
    </source>
</evidence>
<feature type="domain" description="EGF-like" evidence="15">
    <location>
        <begin position="2067"/>
        <end position="2106"/>
    </location>
</feature>
<feature type="domain" description="Cadherin" evidence="16">
    <location>
        <begin position="1356"/>
        <end position="1460"/>
    </location>
</feature>
<feature type="disulfide bond" evidence="10">
    <location>
        <begin position="1852"/>
        <end position="1861"/>
    </location>
</feature>
<feature type="domain" description="Cadherin" evidence="16">
    <location>
        <begin position="496"/>
        <end position="601"/>
    </location>
</feature>
<dbReference type="PROSITE" id="PS00022">
    <property type="entry name" value="EGF_1"/>
    <property type="match status" value="3"/>
</dbReference>
<dbReference type="PROSITE" id="PS50026">
    <property type="entry name" value="EGF_3"/>
    <property type="match status" value="3"/>
</dbReference>
<keyword evidence="8 10" id="KW-1015">Disulfide bond</keyword>
<dbReference type="InterPro" id="IPR056370">
    <property type="entry name" value="Shg-like_Ig-like"/>
</dbReference>
<keyword evidence="10" id="KW-0245">EGF-like domain</keyword>
<evidence type="ECO:0000259" key="14">
    <source>
        <dbReference type="PROSITE" id="PS50025"/>
    </source>
</evidence>
<dbReference type="PROSITE" id="PS00010">
    <property type="entry name" value="ASX_HYDROXYL"/>
    <property type="match status" value="1"/>
</dbReference>
<feature type="domain" description="Cadherin" evidence="16">
    <location>
        <begin position="183"/>
        <end position="283"/>
    </location>
</feature>
<evidence type="ECO:0000256" key="4">
    <source>
        <dbReference type="ARBA" id="ARBA00022837"/>
    </source>
</evidence>
<feature type="domain" description="Cadherin" evidence="16">
    <location>
        <begin position="925"/>
        <end position="1026"/>
    </location>
</feature>
<evidence type="ECO:0000259" key="16">
    <source>
        <dbReference type="PROSITE" id="PS50268"/>
    </source>
</evidence>
<feature type="domain" description="Cadherin" evidence="16">
    <location>
        <begin position="1028"/>
        <end position="1133"/>
    </location>
</feature>
<evidence type="ECO:0000256" key="3">
    <source>
        <dbReference type="ARBA" id="ARBA00022737"/>
    </source>
</evidence>
<evidence type="ECO:0000256" key="7">
    <source>
        <dbReference type="ARBA" id="ARBA00023136"/>
    </source>
</evidence>
<dbReference type="InterPro" id="IPR050971">
    <property type="entry name" value="Cadherin-domain_protein"/>
</dbReference>
<keyword evidence="6 13" id="KW-1133">Transmembrane helix</keyword>
<evidence type="ECO:0000256" key="13">
    <source>
        <dbReference type="SAM" id="Phobius"/>
    </source>
</evidence>
<dbReference type="Pfam" id="PF24811">
    <property type="entry name" value="Ig_Shg"/>
    <property type="match status" value="1"/>
</dbReference>
<evidence type="ECO:0000256" key="1">
    <source>
        <dbReference type="ARBA" id="ARBA00004370"/>
    </source>
</evidence>
<dbReference type="Gene3D" id="2.60.40.60">
    <property type="entry name" value="Cadherins"/>
    <property type="match status" value="14"/>
</dbReference>
<dbReference type="Pfam" id="PF02210">
    <property type="entry name" value="Laminin_G_2"/>
    <property type="match status" value="2"/>
</dbReference>
<evidence type="ECO:0000313" key="17">
    <source>
        <dbReference type="EMBL" id="KAH0619595.1"/>
    </source>
</evidence>
<dbReference type="InterPro" id="IPR001791">
    <property type="entry name" value="Laminin_G"/>
</dbReference>
<dbReference type="CDD" id="cd00110">
    <property type="entry name" value="LamG"/>
    <property type="match status" value="2"/>
</dbReference>
<gene>
    <name evidence="17" type="ORF">JD844_000329</name>
</gene>
<evidence type="ECO:0000256" key="8">
    <source>
        <dbReference type="ARBA" id="ARBA00023157"/>
    </source>
</evidence>
<dbReference type="SMART" id="SM00179">
    <property type="entry name" value="EGF_CA"/>
    <property type="match status" value="4"/>
</dbReference>
<dbReference type="Pfam" id="PF00008">
    <property type="entry name" value="EGF"/>
    <property type="match status" value="1"/>
</dbReference>
<dbReference type="InterPro" id="IPR027397">
    <property type="entry name" value="Catenin-bd_sf"/>
</dbReference>
<sequence length="2582" mass="286822">MPVLGKNWHLINLELRVTDVNDNVPEWVMKPFPYLATVSPKASAGTKVYKLLAEDQDEEENGAVEYFLVEVWGVSQLTFGSMSCVLTSYSLSKDPIDVELPLQKLPVSLIVPDHSCHLSFCFYVGGEDRFEVEKDTGWIKTTGLPLVKEREYLLTVLAADKPGLQGSPAYVSVVAGRRAPQFHNTSYAVYIPENTPPEESFLTVSALSHQNKSLSYSLITNPKGLFGINEVTGDMYLSRNLDYESDQHQYLLVVQAKENPGQLSSTVEVWVVIMDVNDCAPEFQQSIYTKENVPETVTVTTALLQVSASDCDSEENAEILYYTLSPDFSISNYGTIFPATELDYERPNHLYEFVIMAVDKGEPPRTGTATVKIRISNVNDEVPKFSQSVYRSFVSEDAGPNTLIATVHAIDPDGDGVLYNITGGNQKGNFVIDPQKGLIRLRSSPLPKLQGPEYVLNVTATDDNASDGPSSLSSTALVVVHIDDVNNNKPVFQKCQHYREHASVLENRPVGTFVLQVEAVDADEGTNGRVKYGLMHRDGALPVFNIHPDTGVLTTLQVFDREKQREHPITVTATDQAAEPLIGICQINVVILDVNDNSPRFENTHYEYFLREDTDVGTSFLRVAAHDDDYGSNASITYSAANGKMKYFHVNPTTGWVYVNQPLLQKSFITQEIIAVDGGNRSSKVELRVTVTSAKNQPPQWERDTYEVIIPENTIRDTSIVSSDTFGEHPGLMIRTSATSPLGDPRITYNLEEGLVPETNMPIRFYLTPNRDDGSASILIAEPLDYETTKNFLLRVRAQNVAAVPLASFATVYINVTVTEGAEVGTLVFQVSATDLDLGQNGEITYSLLLDRSGDYTFFRLDSKTGSIYTTSVFDREKKASYLLEVKSTDGSESARPGKHGQPNSDTAYVRVFISDVNDNKPSFTKSVYEVNVDEDQDVGSTVITVSANDEDEGTNAKLRYQITAGNTGGVFDVEPEMGVIFIAWPLDYEAVQLYELHLLASDGKWEDYAVVIINIVNKNDEAPVFALNEYYGSVIEELDGLPVFVLQVVANDPDSGLDGGDIRYSIHGHGADDVFAIDENTGSIYSQKILDREERALWRFVVLATDEGGEGLTGFTDVIINIWDINDNAPVFPCMPNDCNGSVFENSLDDTFIMEMTAIDLDDTNVGLNAILTYQITQNVKNDFDMDLFKISPTTGNIYVAGGMLDRERSDKYFLIIEAKDGGGLTGTGTATIWIADVNDHIPSFTQEIWHVVIPETSTVNSEVLEVSAMDGDNGENALLTFSIIGGDPEHKFYIESHKEDQRASIRLKETLDYEQIHERWFNLTIKVQDLDFSSIAFCLIEVEDCNDHTPVFNSQFVQLSSFFENTPVGTTIITVTATDEDSNLNGDIEYSIQLDSDPTGQFAVDQDGHVTVSKVLDREVIQEYGLIIQASDQGLPAQTGSVTILIDLLDVNDNGPRFEAPYTPVVWENTPGPQLVYMNSTSNLLWAFDPDSAENGPPFMFSLPSDYQNTLDFSLTDNGNNTATITALRSFDREKQKMFHIPVVITDSGSPPMSSTNILAITIGDENDNSHEAGHKIIYVYKHRGKWSTIVLGEVYAPDQDDWDNKTFVSEGKMHKSFRLNQRTGSLIMVDNAPQGTYALKIRVSDGIWPDVIATVEIHVRQLENEAIRNSATLRLADMTAEEFIRKDEPEESRHDKFRDLLAGIFAIYPEDVIVFSVSNIEGRETELRFAVQNGSFYYRPEKLQGQMAAFKNKIQLALGVNISQIDVDECHRADCSGSSGCTNYITVSDTPTVMDTGSVSLISLTTSVSAVCTCASRERIHRSCSSYSHSPCFNGGTCIDMLNGYRCQCSASFHGADCQQTKHSFHGNGYAWFHPIRPCFESSLSLEFITEVPNGLLLYNGPLSDSGLGNSENFIAIELLNGIPILKVNHGLSTTELRLPSYVNVTDKRWHRLEVRSSRQDVRFSLDHCRTAIVSEMEGVGKWLSTEDRTNCEVVAFVPQARRYLNMNQVLQLGGVKESIPYSYPQLQQKHFNGCIRSLIVDTQLYDLESPAEFLNSSPGCILTDGSCEKMGFSSCGIHGRCLGEWGSFTCHCLPGYYGSKCDKVAEEYSFGPGSHIRYQLSFTTPSRRTLVEAMIRMREPNGIIMSMSSRNKDEHITLQVVLGLLTVSYNLGDGEFAVSLPSYQVDNGEWHQISLERNEDEFILRLDGGGGKREILKAAGIYKEIILDPNSLVVGNTHPVNQSHSFQGCMKDVRFNNYRLPLNSSLKELVLSAQGVRKGCLSEACKSNPCSQQFICIDLWMMHECSCPPGHMLVENATGRHCIYTACAQRPCNFGTCISQSASKFRCHCPDGYSGRNCEITLAIFHKDAGLSFSSMFAICICFLALLVLFSGLFLWTRWKSHKNKNGVVYHVTTCHDDLEDIRENILNYNEEGGGEQDQDAYNMAELQMSLQTSPAYSLYKKKGKRTELQSPLSCELHISPKEQLEAFSAEKGPSFSSIDFGCYLSGVVRNMDQQHHTLPCDSLQVFYTEGECSEASSLSSLGSCGWDEDTVYGDMKEWGPKFEKLSELYSHAEPDDI</sequence>
<dbReference type="PROSITE" id="PS01186">
    <property type="entry name" value="EGF_2"/>
    <property type="match status" value="2"/>
</dbReference>
<feature type="domain" description="Laminin G" evidence="14">
    <location>
        <begin position="1863"/>
        <end position="2064"/>
    </location>
</feature>
<feature type="domain" description="Laminin G" evidence="14">
    <location>
        <begin position="2109"/>
        <end position="2284"/>
    </location>
</feature>
<dbReference type="SMART" id="SM00112">
    <property type="entry name" value="CA"/>
    <property type="match status" value="13"/>
</dbReference>
<dbReference type="Proteomes" id="UP000826234">
    <property type="component" value="Unassembled WGS sequence"/>
</dbReference>
<accession>A0ABQ7SQN9</accession>
<evidence type="ECO:0008006" key="19">
    <source>
        <dbReference type="Google" id="ProtNLM"/>
    </source>
</evidence>
<dbReference type="Pfam" id="PF00028">
    <property type="entry name" value="Cadherin"/>
    <property type="match status" value="11"/>
</dbReference>
<comment type="caution">
    <text evidence="10">Lacks conserved residue(s) required for the propagation of feature annotation.</text>
</comment>
<evidence type="ECO:0000256" key="9">
    <source>
        <dbReference type="PROSITE-ProRule" id="PRU00043"/>
    </source>
</evidence>
<dbReference type="SMART" id="SM00282">
    <property type="entry name" value="LamG"/>
    <property type="match status" value="2"/>
</dbReference>
<feature type="disulfide bond" evidence="10">
    <location>
        <begin position="2353"/>
        <end position="2362"/>
    </location>
</feature>
<dbReference type="EMBL" id="JAIPUX010003776">
    <property type="protein sequence ID" value="KAH0619595.1"/>
    <property type="molecule type" value="Genomic_DNA"/>
</dbReference>
<comment type="subcellular location">
    <subcellularLocation>
        <location evidence="11">Cell membrane</location>
        <topology evidence="11">Single-pass type I membrane protein</topology>
    </subcellularLocation>
    <subcellularLocation>
        <location evidence="1">Membrane</location>
    </subcellularLocation>
</comment>
<dbReference type="Pfam" id="PF01049">
    <property type="entry name" value="CADH_Y-type_LIR"/>
    <property type="match status" value="1"/>
</dbReference>
<feature type="domain" description="Cadherin" evidence="16">
    <location>
        <begin position="386"/>
        <end position="492"/>
    </location>
</feature>
<feature type="domain" description="Cadherin" evidence="16">
    <location>
        <begin position="810"/>
        <end position="924"/>
    </location>
</feature>
<dbReference type="SMART" id="SM00181">
    <property type="entry name" value="EGF"/>
    <property type="match status" value="4"/>
</dbReference>
<keyword evidence="18" id="KW-1185">Reference proteome</keyword>
<keyword evidence="5 11" id="KW-0130">Cell adhesion</keyword>
<feature type="domain" description="Cadherin" evidence="16">
    <location>
        <begin position="702"/>
        <end position="814"/>
    </location>
</feature>
<feature type="domain" description="EGF-like" evidence="15">
    <location>
        <begin position="1823"/>
        <end position="1862"/>
    </location>
</feature>
<evidence type="ECO:0000256" key="5">
    <source>
        <dbReference type="ARBA" id="ARBA00022889"/>
    </source>
</evidence>
<proteinExistence type="predicted"/>
<keyword evidence="4 9" id="KW-0106">Calcium</keyword>
<dbReference type="PROSITE" id="PS50268">
    <property type="entry name" value="CADHERIN_2"/>
    <property type="match status" value="14"/>
</dbReference>
<evidence type="ECO:0000313" key="18">
    <source>
        <dbReference type="Proteomes" id="UP000826234"/>
    </source>
</evidence>
<dbReference type="PANTHER" id="PTHR24025:SF31">
    <property type="entry name" value="NEURAL-CADHERIN"/>
    <property type="match status" value="1"/>
</dbReference>
<dbReference type="InterPro" id="IPR000233">
    <property type="entry name" value="Cadherin_Y-type_LIR"/>
</dbReference>
<dbReference type="InterPro" id="IPR015919">
    <property type="entry name" value="Cadherin-like_sf"/>
</dbReference>
<evidence type="ECO:0000256" key="10">
    <source>
        <dbReference type="PROSITE-ProRule" id="PRU00076"/>
    </source>
</evidence>
<dbReference type="PRINTS" id="PR00205">
    <property type="entry name" value="CADHERIN"/>
</dbReference>
<keyword evidence="7 13" id="KW-0472">Membrane</keyword>
<feature type="disulfide bond" evidence="10">
    <location>
        <begin position="2331"/>
        <end position="2341"/>
    </location>
</feature>
<feature type="domain" description="Cadherin" evidence="16">
    <location>
        <begin position="293"/>
        <end position="385"/>
    </location>
</feature>
<keyword evidence="2 11" id="KW-0812">Transmembrane</keyword>
<comment type="caution">
    <text evidence="17">The sequence shown here is derived from an EMBL/GenBank/DDBJ whole genome shotgun (WGS) entry which is preliminary data.</text>
</comment>
<dbReference type="SUPFAM" id="SSF49899">
    <property type="entry name" value="Concanavalin A-like lectins/glucanases"/>
    <property type="match status" value="2"/>
</dbReference>
<name>A0ABQ7SQN9_PHRPL</name>
<dbReference type="Gene3D" id="2.60.120.200">
    <property type="match status" value="2"/>
</dbReference>
<feature type="domain" description="Cadherin" evidence="16">
    <location>
        <begin position="602"/>
        <end position="701"/>
    </location>
</feature>
<dbReference type="PROSITE" id="PS00232">
    <property type="entry name" value="CADHERIN_1"/>
    <property type="match status" value="5"/>
</dbReference>
<evidence type="ECO:0000259" key="15">
    <source>
        <dbReference type="PROSITE" id="PS50026"/>
    </source>
</evidence>
<organism evidence="17 18">
    <name type="scientific">Phrynosoma platyrhinos</name>
    <name type="common">Desert horned lizard</name>
    <dbReference type="NCBI Taxonomy" id="52577"/>
    <lineage>
        <taxon>Eukaryota</taxon>
        <taxon>Metazoa</taxon>
        <taxon>Chordata</taxon>
        <taxon>Craniata</taxon>
        <taxon>Vertebrata</taxon>
        <taxon>Euteleostomi</taxon>
        <taxon>Lepidosauria</taxon>
        <taxon>Squamata</taxon>
        <taxon>Bifurcata</taxon>
        <taxon>Unidentata</taxon>
        <taxon>Episquamata</taxon>
        <taxon>Toxicofera</taxon>
        <taxon>Iguania</taxon>
        <taxon>Phrynosomatidae</taxon>
        <taxon>Phrynosomatinae</taxon>
        <taxon>Phrynosoma</taxon>
    </lineage>
</organism>
<feature type="disulfide bond" evidence="10">
    <location>
        <begin position="2096"/>
        <end position="2105"/>
    </location>
</feature>
<feature type="domain" description="Cadherin" evidence="16">
    <location>
        <begin position="1247"/>
        <end position="1354"/>
    </location>
</feature>
<reference evidence="17 18" key="1">
    <citation type="journal article" date="2022" name="Gigascience">
        <title>A chromosome-level genome assembly and annotation of the desert horned lizard, Phrynosoma platyrhinos, provides insight into chromosomal rearrangements among reptiles.</title>
        <authorList>
            <person name="Koochekian N."/>
            <person name="Ascanio A."/>
            <person name="Farleigh K."/>
            <person name="Card D.C."/>
            <person name="Schield D.R."/>
            <person name="Castoe T.A."/>
            <person name="Jezkova T."/>
        </authorList>
    </citation>
    <scope>NUCLEOTIDE SEQUENCE [LARGE SCALE GENOMIC DNA]</scope>
    <source>
        <strain evidence="17">NK-2021</strain>
    </source>
</reference>
<dbReference type="SUPFAM" id="SSF49313">
    <property type="entry name" value="Cadherin-like"/>
    <property type="match status" value="15"/>
</dbReference>
<dbReference type="CDD" id="cd11304">
    <property type="entry name" value="Cadherin_repeat"/>
    <property type="match status" value="14"/>
</dbReference>
<dbReference type="CDD" id="cd00054">
    <property type="entry name" value="EGF_CA"/>
    <property type="match status" value="4"/>
</dbReference>
<feature type="domain" description="Cadherin" evidence="16">
    <location>
        <begin position="1460"/>
        <end position="1575"/>
    </location>
</feature>
<dbReference type="InterPro" id="IPR000742">
    <property type="entry name" value="EGF"/>
</dbReference>
<evidence type="ECO:0000256" key="11">
    <source>
        <dbReference type="RuleBase" id="RU003318"/>
    </source>
</evidence>
<dbReference type="SUPFAM" id="SSF57196">
    <property type="entry name" value="EGF/Laminin"/>
    <property type="match status" value="1"/>
</dbReference>
<feature type="domain" description="EGF-like" evidence="15">
    <location>
        <begin position="2327"/>
        <end position="2363"/>
    </location>
</feature>